<accession>B8LRH9</accession>
<dbReference type="AlphaFoldDB" id="B8LRH9"/>
<dbReference type="Pfam" id="PF00583">
    <property type="entry name" value="Acetyltransf_1"/>
    <property type="match status" value="1"/>
</dbReference>
<proteinExistence type="evidence at transcript level"/>
<dbReference type="SUPFAM" id="SSF55729">
    <property type="entry name" value="Acyl-CoA N-acyltransferases (Nat)"/>
    <property type="match status" value="1"/>
</dbReference>
<dbReference type="PROSITE" id="PS51186">
    <property type="entry name" value="GNAT"/>
    <property type="match status" value="1"/>
</dbReference>
<evidence type="ECO:0000313" key="2">
    <source>
        <dbReference type="EMBL" id="ABR18259.1"/>
    </source>
</evidence>
<dbReference type="CDD" id="cd04301">
    <property type="entry name" value="NAT_SF"/>
    <property type="match status" value="1"/>
</dbReference>
<evidence type="ECO:0000259" key="1">
    <source>
        <dbReference type="PROSITE" id="PS51186"/>
    </source>
</evidence>
<protein>
    <recommendedName>
        <fullName evidence="1">N-acetyltransferase domain-containing protein</fullName>
    </recommendedName>
</protein>
<dbReference type="PANTHER" id="PTHR47542">
    <property type="entry name" value="ACYL-COA N-ACYLTRANSFERASES (NAT) SUPERFAMILY PROTEIN"/>
    <property type="match status" value="1"/>
</dbReference>
<sequence length="141" mass="16258">MERRIFPKHESMASSFFQELNKLNCGLLYALCPTGESTQSSANNNTVAGYVMYSWPSCLLGSINKLAVRESCRRQGYGEALLKTAIEKCKTRNIQRLSLHVDPLRVDAVSLYKKLGFRIDTLIHSYYSQDRHAYRMFLDFY</sequence>
<dbReference type="InterPro" id="IPR000182">
    <property type="entry name" value="GNAT_dom"/>
</dbReference>
<dbReference type="PANTHER" id="PTHR47542:SF2">
    <property type="entry name" value="ACYL-COA N-ACYLTRANSFERASES (NAT) SUPERFAMILY PROTEIN"/>
    <property type="match status" value="1"/>
</dbReference>
<dbReference type="GO" id="GO:0016747">
    <property type="term" value="F:acyltransferase activity, transferring groups other than amino-acyl groups"/>
    <property type="evidence" value="ECO:0007669"/>
    <property type="project" value="InterPro"/>
</dbReference>
<organism evidence="2">
    <name type="scientific">Picea sitchensis</name>
    <name type="common">Sitka spruce</name>
    <name type="synonym">Pinus sitchensis</name>
    <dbReference type="NCBI Taxonomy" id="3332"/>
    <lineage>
        <taxon>Eukaryota</taxon>
        <taxon>Viridiplantae</taxon>
        <taxon>Streptophyta</taxon>
        <taxon>Embryophyta</taxon>
        <taxon>Tracheophyta</taxon>
        <taxon>Spermatophyta</taxon>
        <taxon>Pinopsida</taxon>
        <taxon>Pinidae</taxon>
        <taxon>Conifers I</taxon>
        <taxon>Pinales</taxon>
        <taxon>Pinaceae</taxon>
        <taxon>Picea</taxon>
    </lineage>
</organism>
<dbReference type="InterPro" id="IPR016181">
    <property type="entry name" value="Acyl_CoA_acyltransferase"/>
</dbReference>
<feature type="domain" description="N-acetyltransferase" evidence="1">
    <location>
        <begin position="1"/>
        <end position="141"/>
    </location>
</feature>
<reference evidence="2" key="1">
    <citation type="submission" date="2007-06" db="EMBL/GenBank/DDBJ databases">
        <title>Full length cDNA sequences from Sitka Spruce (Picea sitchensis).</title>
        <authorList>
            <person name="Ralph S.G."/>
            <person name="Chun H.E."/>
            <person name="Liao N."/>
            <person name="Ali J."/>
            <person name="Reid K."/>
            <person name="Kolosova N."/>
            <person name="Cooper N."/>
            <person name="Cullis C."/>
            <person name="Jancsik S."/>
            <person name="Moore R."/>
            <person name="Mayo M."/>
            <person name="Wagner S."/>
            <person name="Holt R.A."/>
            <person name="Jones S.J.M."/>
            <person name="Marra M.A."/>
            <person name="Ritland C.E."/>
            <person name="Ritland K."/>
            <person name="Bohlmann J."/>
        </authorList>
    </citation>
    <scope>NUCLEOTIDE SEQUENCE</scope>
    <source>
        <tissue evidence="2">Bark</tissue>
    </source>
</reference>
<dbReference type="Gene3D" id="3.40.630.30">
    <property type="match status" value="1"/>
</dbReference>
<dbReference type="EMBL" id="EF678507">
    <property type="protein sequence ID" value="ABR18259.1"/>
    <property type="molecule type" value="mRNA"/>
</dbReference>
<name>B8LRH9_PICSI</name>